<evidence type="ECO:0000313" key="2">
    <source>
        <dbReference type="Proteomes" id="UP000029995"/>
    </source>
</evidence>
<protein>
    <submittedName>
        <fullName evidence="1">Uncharacterized protein</fullName>
    </submittedName>
</protein>
<comment type="caution">
    <text evidence="1">The sequence shown here is derived from an EMBL/GenBank/DDBJ whole genome shotgun (WGS) entry which is preliminary data.</text>
</comment>
<dbReference type="Proteomes" id="UP000029995">
    <property type="component" value="Unassembled WGS sequence"/>
</dbReference>
<proteinExistence type="predicted"/>
<evidence type="ECO:0000313" key="1">
    <source>
        <dbReference type="EMBL" id="KGM36161.1"/>
    </source>
</evidence>
<accession>A0A0A0DBS0</accession>
<reference evidence="1 2" key="1">
    <citation type="submission" date="2014-01" db="EMBL/GenBank/DDBJ databases">
        <title>Genome sequence determination for a cystic fibrosis isolate, Inquilinus limosus.</title>
        <authorList>
            <person name="Pino M."/>
            <person name="Di Conza J."/>
            <person name="Gutkind G."/>
        </authorList>
    </citation>
    <scope>NUCLEOTIDE SEQUENCE [LARGE SCALE GENOMIC DNA]</scope>
    <source>
        <strain evidence="1 2">MP06</strain>
    </source>
</reference>
<name>A0A0A0DBS0_9PROT</name>
<dbReference type="RefSeq" id="WP_034830573.1">
    <property type="nucleotide sequence ID" value="NZ_JANX01000001.1"/>
</dbReference>
<dbReference type="OrthoDB" id="8455942at2"/>
<dbReference type="EMBL" id="JANX01000001">
    <property type="protein sequence ID" value="KGM36161.1"/>
    <property type="molecule type" value="Genomic_DNA"/>
</dbReference>
<sequence>MVEFKHTPDQARAAWVAALRSGEYKQGKGRLRSYHAPSYCCLGVACDVFLKLEERGEWLDTVFDVSGDSAGTILPRSVMRWLGLTSEGGDLVEVIAASSEDDDPAEDLIAVNDRGIGDFNFIADLIEGGKVQCNT</sequence>
<gene>
    <name evidence="1" type="ORF">P409_00505</name>
</gene>
<organism evidence="1 2">
    <name type="scientific">Inquilinus limosus MP06</name>
    <dbReference type="NCBI Taxonomy" id="1398085"/>
    <lineage>
        <taxon>Bacteria</taxon>
        <taxon>Pseudomonadati</taxon>
        <taxon>Pseudomonadota</taxon>
        <taxon>Alphaproteobacteria</taxon>
        <taxon>Rhodospirillales</taxon>
        <taxon>Rhodospirillaceae</taxon>
        <taxon>Inquilinus</taxon>
    </lineage>
</organism>
<dbReference type="AlphaFoldDB" id="A0A0A0DBS0"/>